<dbReference type="InterPro" id="IPR015422">
    <property type="entry name" value="PyrdxlP-dep_Trfase_small"/>
</dbReference>
<dbReference type="EMBL" id="RKHL01000001">
    <property type="protein sequence ID" value="ROR81751.1"/>
    <property type="molecule type" value="Genomic_DNA"/>
</dbReference>
<evidence type="ECO:0000256" key="4">
    <source>
        <dbReference type="ARBA" id="ARBA00022898"/>
    </source>
</evidence>
<dbReference type="Proteomes" id="UP000266915">
    <property type="component" value="Unassembled WGS sequence"/>
</dbReference>
<evidence type="ECO:0000256" key="5">
    <source>
        <dbReference type="PIRSR" id="PIRSR001434-2"/>
    </source>
</evidence>
<dbReference type="AlphaFoldDB" id="A0A3N2C2L4"/>
<evidence type="ECO:0000256" key="3">
    <source>
        <dbReference type="ARBA" id="ARBA00022679"/>
    </source>
</evidence>
<dbReference type="GO" id="GO:0005737">
    <property type="term" value="C:cytoplasm"/>
    <property type="evidence" value="ECO:0007669"/>
    <property type="project" value="TreeGrafter"/>
</dbReference>
<dbReference type="GO" id="GO:0004124">
    <property type="term" value="F:cysteine synthase activity"/>
    <property type="evidence" value="ECO:0007669"/>
    <property type="project" value="TreeGrafter"/>
</dbReference>
<evidence type="ECO:0000256" key="1">
    <source>
        <dbReference type="ARBA" id="ARBA00001933"/>
    </source>
</evidence>
<dbReference type="GO" id="GO:0003961">
    <property type="term" value="F:O-acetylhomoserine aminocarboxypropyltransferase activity"/>
    <property type="evidence" value="ECO:0007669"/>
    <property type="project" value="TreeGrafter"/>
</dbReference>
<evidence type="ECO:0000313" key="8">
    <source>
        <dbReference type="EMBL" id="ROR81751.1"/>
    </source>
</evidence>
<sequence>MHERDRGGFSTRQLHAGGAPHAPLQPRALPIYASAGFVFTDFDEAERRFGPDPGGYSYSRVGNPTIDAVERRLAALEGGVDALLLGSGQAAVGVALLSLLEAGDHLLTAPSLYEGSRSLFTENFGRLGITSSEVADPLDADAWARAIRPETRAIFVESIPNPRNDLTDLRLVADVAHAHGVPLVVDNTFATPYLLRPIEHGADIVVHSASKFLAGHGTVLGGVVVDGGTFDWTARADRYRHLTSPLAALGGLSHVEADGRAALAAYARASVALRLGPTPSPFNAFLIAQGIETLSLRVQRQSDNALALATWLAGRTEVASVDYSGLSDSPFRGLADRYLPDGQGSVFSFTLHGGRDAARTVIDHVGLFTRMTNLGDVRSLILHPASTTHAQRSAEQLAASGIGQGLVRISVGIEDVADLIADLASAFDALPVREPSTSTGASVTADEAVAA</sequence>
<evidence type="ECO:0000256" key="6">
    <source>
        <dbReference type="RuleBase" id="RU362118"/>
    </source>
</evidence>
<comment type="similarity">
    <text evidence="2 6">Belongs to the trans-sulfuration enzymes family.</text>
</comment>
<dbReference type="RefSeq" id="WP_085510817.1">
    <property type="nucleotide sequence ID" value="NZ_FXAP01000001.1"/>
</dbReference>
<keyword evidence="4 5" id="KW-0663">Pyridoxal phosphate</keyword>
<reference evidence="8 9" key="1">
    <citation type="submission" date="2018-11" db="EMBL/GenBank/DDBJ databases">
        <title>Sequencing the genomes of 1000 actinobacteria strains.</title>
        <authorList>
            <person name="Klenk H.-P."/>
        </authorList>
    </citation>
    <scope>NUCLEOTIDE SEQUENCE [LARGE SCALE GENOMIC DNA]</scope>
    <source>
        <strain evidence="8 9">DSM 14012</strain>
    </source>
</reference>
<dbReference type="Pfam" id="PF01053">
    <property type="entry name" value="Cys_Met_Meta_PP"/>
    <property type="match status" value="1"/>
</dbReference>
<feature type="region of interest" description="Disordered" evidence="7">
    <location>
        <begin position="1"/>
        <end position="21"/>
    </location>
</feature>
<evidence type="ECO:0000256" key="2">
    <source>
        <dbReference type="ARBA" id="ARBA00009077"/>
    </source>
</evidence>
<dbReference type="SUPFAM" id="SSF53383">
    <property type="entry name" value="PLP-dependent transferases"/>
    <property type="match status" value="1"/>
</dbReference>
<dbReference type="GO" id="GO:0019346">
    <property type="term" value="P:transsulfuration"/>
    <property type="evidence" value="ECO:0007669"/>
    <property type="project" value="InterPro"/>
</dbReference>
<comment type="cofactor">
    <cofactor evidence="1 6">
        <name>pyridoxal 5'-phosphate</name>
        <dbReference type="ChEBI" id="CHEBI:597326"/>
    </cofactor>
</comment>
<gene>
    <name evidence="8" type="ORF">EDD42_1822</name>
</gene>
<feature type="modified residue" description="N6-(pyridoxal phosphate)lysine" evidence="5">
    <location>
        <position position="211"/>
    </location>
</feature>
<comment type="caution">
    <text evidence="8">The sequence shown here is derived from an EMBL/GenBank/DDBJ whole genome shotgun (WGS) entry which is preliminary data.</text>
</comment>
<evidence type="ECO:0000313" key="9">
    <source>
        <dbReference type="Proteomes" id="UP000266915"/>
    </source>
</evidence>
<dbReference type="InterPro" id="IPR000277">
    <property type="entry name" value="Cys/Met-Metab_PyrdxlP-dep_enz"/>
</dbReference>
<dbReference type="InterPro" id="IPR015421">
    <property type="entry name" value="PyrdxlP-dep_Trfase_major"/>
</dbReference>
<dbReference type="GO" id="GO:0071269">
    <property type="term" value="P:L-homocysteine biosynthetic process"/>
    <property type="evidence" value="ECO:0007669"/>
    <property type="project" value="TreeGrafter"/>
</dbReference>
<proteinExistence type="inferred from homology"/>
<name>A0A3N2C2L4_9MICO</name>
<dbReference type="InterPro" id="IPR006235">
    <property type="entry name" value="OAc-hSer/O-AcSer_sulfhydrylase"/>
</dbReference>
<dbReference type="GO" id="GO:0006535">
    <property type="term" value="P:cysteine biosynthetic process from serine"/>
    <property type="evidence" value="ECO:0007669"/>
    <property type="project" value="TreeGrafter"/>
</dbReference>
<dbReference type="PANTHER" id="PTHR43797:SF2">
    <property type="entry name" value="HOMOCYSTEINE_CYSTEINE SYNTHASE"/>
    <property type="match status" value="1"/>
</dbReference>
<keyword evidence="9" id="KW-1185">Reference proteome</keyword>
<keyword evidence="3" id="KW-0808">Transferase</keyword>
<protein>
    <submittedName>
        <fullName evidence="8">O-acetylhomoserine (Thiol)-lyase</fullName>
    </submittedName>
</protein>
<dbReference type="GO" id="GO:0030170">
    <property type="term" value="F:pyridoxal phosphate binding"/>
    <property type="evidence" value="ECO:0007669"/>
    <property type="project" value="InterPro"/>
</dbReference>
<organism evidence="8 9">
    <name type="scientific">Plantibacter flavus</name>
    <dbReference type="NCBI Taxonomy" id="150123"/>
    <lineage>
        <taxon>Bacteria</taxon>
        <taxon>Bacillati</taxon>
        <taxon>Actinomycetota</taxon>
        <taxon>Actinomycetes</taxon>
        <taxon>Micrococcales</taxon>
        <taxon>Microbacteriaceae</taxon>
        <taxon>Plantibacter</taxon>
    </lineage>
</organism>
<dbReference type="PIRSF" id="PIRSF001434">
    <property type="entry name" value="CGS"/>
    <property type="match status" value="1"/>
</dbReference>
<dbReference type="CDD" id="cd00614">
    <property type="entry name" value="CGS_like"/>
    <property type="match status" value="1"/>
</dbReference>
<dbReference type="InterPro" id="IPR015424">
    <property type="entry name" value="PyrdxlP-dep_Trfase"/>
</dbReference>
<accession>A0A3N2C2L4</accession>
<keyword evidence="8" id="KW-0456">Lyase</keyword>
<dbReference type="Gene3D" id="3.90.1150.10">
    <property type="entry name" value="Aspartate Aminotransferase, domain 1"/>
    <property type="match status" value="1"/>
</dbReference>
<dbReference type="GO" id="GO:0016829">
    <property type="term" value="F:lyase activity"/>
    <property type="evidence" value="ECO:0007669"/>
    <property type="project" value="UniProtKB-KW"/>
</dbReference>
<evidence type="ECO:0000256" key="7">
    <source>
        <dbReference type="SAM" id="MobiDB-lite"/>
    </source>
</evidence>
<dbReference type="Gene3D" id="3.40.640.10">
    <property type="entry name" value="Type I PLP-dependent aspartate aminotransferase-like (Major domain)"/>
    <property type="match status" value="1"/>
</dbReference>
<dbReference type="PANTHER" id="PTHR43797">
    <property type="entry name" value="HOMOCYSTEINE/CYSTEINE SYNTHASE"/>
    <property type="match status" value="1"/>
</dbReference>